<accession>A0AA37WS92</accession>
<dbReference type="Proteomes" id="UP001157440">
    <property type="component" value="Unassembled WGS sequence"/>
</dbReference>
<organism evidence="2 3">
    <name type="scientific">Methylobacterium tardum</name>
    <dbReference type="NCBI Taxonomy" id="374432"/>
    <lineage>
        <taxon>Bacteria</taxon>
        <taxon>Pseudomonadati</taxon>
        <taxon>Pseudomonadota</taxon>
        <taxon>Alphaproteobacteria</taxon>
        <taxon>Hyphomicrobiales</taxon>
        <taxon>Methylobacteriaceae</taxon>
        <taxon>Methylobacterium</taxon>
    </lineage>
</organism>
<gene>
    <name evidence="2" type="ORF">GCM10007890_09800</name>
</gene>
<proteinExistence type="predicted"/>
<name>A0AA37WS92_9HYPH</name>
<dbReference type="AlphaFoldDB" id="A0AA37WS92"/>
<keyword evidence="3" id="KW-1185">Reference proteome</keyword>
<evidence type="ECO:0000313" key="2">
    <source>
        <dbReference type="EMBL" id="GLS68968.1"/>
    </source>
</evidence>
<sequence>MDSAQMADDVPHPYSIEVSPMTKPEGHFQWAIRKSGKLSERSDRPHRSEAKAHESAMEAVERALKPGTDGGRPRR</sequence>
<feature type="region of interest" description="Disordered" evidence="1">
    <location>
        <begin position="1"/>
        <end position="75"/>
    </location>
</feature>
<evidence type="ECO:0000313" key="3">
    <source>
        <dbReference type="Proteomes" id="UP001157440"/>
    </source>
</evidence>
<feature type="compositionally biased region" description="Basic and acidic residues" evidence="1">
    <location>
        <begin position="37"/>
        <end position="64"/>
    </location>
</feature>
<dbReference type="EMBL" id="BSPL01000009">
    <property type="protein sequence ID" value="GLS68968.1"/>
    <property type="molecule type" value="Genomic_DNA"/>
</dbReference>
<comment type="caution">
    <text evidence="2">The sequence shown here is derived from an EMBL/GenBank/DDBJ whole genome shotgun (WGS) entry which is preliminary data.</text>
</comment>
<reference evidence="3" key="1">
    <citation type="journal article" date="2019" name="Int. J. Syst. Evol. Microbiol.">
        <title>The Global Catalogue of Microorganisms (GCM) 10K type strain sequencing project: providing services to taxonomists for standard genome sequencing and annotation.</title>
        <authorList>
            <consortium name="The Broad Institute Genomics Platform"/>
            <consortium name="The Broad Institute Genome Sequencing Center for Infectious Disease"/>
            <person name="Wu L."/>
            <person name="Ma J."/>
        </authorList>
    </citation>
    <scope>NUCLEOTIDE SEQUENCE [LARGE SCALE GENOMIC DNA]</scope>
    <source>
        <strain evidence="3">NBRC 103632</strain>
    </source>
</reference>
<evidence type="ECO:0000256" key="1">
    <source>
        <dbReference type="SAM" id="MobiDB-lite"/>
    </source>
</evidence>
<protein>
    <submittedName>
        <fullName evidence="2">Uncharacterized protein</fullName>
    </submittedName>
</protein>